<evidence type="ECO:0000313" key="1">
    <source>
        <dbReference type="EMBL" id="WMV19142.1"/>
    </source>
</evidence>
<dbReference type="PANTHER" id="PTHR45835">
    <property type="entry name" value="YALI0A06105P"/>
    <property type="match status" value="1"/>
</dbReference>
<organism evidence="1 2">
    <name type="scientific">Solanum verrucosum</name>
    <dbReference type="NCBI Taxonomy" id="315347"/>
    <lineage>
        <taxon>Eukaryota</taxon>
        <taxon>Viridiplantae</taxon>
        <taxon>Streptophyta</taxon>
        <taxon>Embryophyta</taxon>
        <taxon>Tracheophyta</taxon>
        <taxon>Spermatophyta</taxon>
        <taxon>Magnoliopsida</taxon>
        <taxon>eudicotyledons</taxon>
        <taxon>Gunneridae</taxon>
        <taxon>Pentapetalae</taxon>
        <taxon>asterids</taxon>
        <taxon>lamiids</taxon>
        <taxon>Solanales</taxon>
        <taxon>Solanaceae</taxon>
        <taxon>Solanoideae</taxon>
        <taxon>Solaneae</taxon>
        <taxon>Solanum</taxon>
    </lineage>
</organism>
<sequence length="168" mass="19336">MDTGAPKGTKRQKRIKKLKLEHRQAHLAIRRKDSLCRFVGDLKREGFHLPKLEGGLYAASECLRGTHLKRESWLVAAVKEREETDPILLQLKGVVLQYKFEVFSQGGDCVLRYQGRLCVPKVKVEHQKPTGMTQEINIPTWKWEVINMDCITVKTIDSAEDYANLYIN</sequence>
<name>A0AAF0Q9Z0_SOLVR</name>
<dbReference type="PANTHER" id="PTHR45835:SF91">
    <property type="entry name" value="RETROTRANSPOSON, TY3-GYPSY SUBCLASS-LIKE PROTEIN"/>
    <property type="match status" value="1"/>
</dbReference>
<dbReference type="Proteomes" id="UP001234989">
    <property type="component" value="Chromosome 3"/>
</dbReference>
<accession>A0AAF0Q9Z0</accession>
<dbReference type="AlphaFoldDB" id="A0AAF0Q9Z0"/>
<dbReference type="EMBL" id="CP133614">
    <property type="protein sequence ID" value="WMV19142.1"/>
    <property type="molecule type" value="Genomic_DNA"/>
</dbReference>
<reference evidence="1" key="1">
    <citation type="submission" date="2023-08" db="EMBL/GenBank/DDBJ databases">
        <title>A de novo genome assembly of Solanum verrucosum Schlechtendal, a Mexican diploid species geographically isolated from the other diploid A-genome species in potato relatives.</title>
        <authorList>
            <person name="Hosaka K."/>
        </authorList>
    </citation>
    <scope>NUCLEOTIDE SEQUENCE</scope>
    <source>
        <tissue evidence="1">Young leaves</tissue>
    </source>
</reference>
<evidence type="ECO:0000313" key="2">
    <source>
        <dbReference type="Proteomes" id="UP001234989"/>
    </source>
</evidence>
<proteinExistence type="predicted"/>
<protein>
    <submittedName>
        <fullName evidence="1">Uncharacterized protein</fullName>
    </submittedName>
</protein>
<gene>
    <name evidence="1" type="ORF">MTR67_012527</name>
</gene>
<keyword evidence="2" id="KW-1185">Reference proteome</keyword>